<protein>
    <submittedName>
        <fullName evidence="2">Uncharacterized protein</fullName>
    </submittedName>
</protein>
<name>A0A8T1TMA0_9STRA</name>
<dbReference type="VEuPathDB" id="FungiDB:PC110_g21598"/>
<dbReference type="Proteomes" id="UP000688947">
    <property type="component" value="Unassembled WGS sequence"/>
</dbReference>
<dbReference type="OrthoDB" id="10289228at2759"/>
<dbReference type="EMBL" id="JAENGZ010002387">
    <property type="protein sequence ID" value="KAG6943860.1"/>
    <property type="molecule type" value="Genomic_DNA"/>
</dbReference>
<dbReference type="AlphaFoldDB" id="A0A8T1TMA0"/>
<feature type="region of interest" description="Disordered" evidence="1">
    <location>
        <begin position="89"/>
        <end position="119"/>
    </location>
</feature>
<organism evidence="2 3">
    <name type="scientific">Phytophthora cactorum</name>
    <dbReference type="NCBI Taxonomy" id="29920"/>
    <lineage>
        <taxon>Eukaryota</taxon>
        <taxon>Sar</taxon>
        <taxon>Stramenopiles</taxon>
        <taxon>Oomycota</taxon>
        <taxon>Peronosporomycetes</taxon>
        <taxon>Peronosporales</taxon>
        <taxon>Peronosporaceae</taxon>
        <taxon>Phytophthora</taxon>
    </lineage>
</organism>
<comment type="caution">
    <text evidence="2">The sequence shown here is derived from an EMBL/GenBank/DDBJ whole genome shotgun (WGS) entry which is preliminary data.</text>
</comment>
<accession>A0A8T1TMA0</accession>
<evidence type="ECO:0000313" key="3">
    <source>
        <dbReference type="Proteomes" id="UP000688947"/>
    </source>
</evidence>
<feature type="compositionally biased region" description="Polar residues" evidence="1">
    <location>
        <begin position="104"/>
        <end position="119"/>
    </location>
</feature>
<evidence type="ECO:0000313" key="2">
    <source>
        <dbReference type="EMBL" id="KAG6943860.1"/>
    </source>
</evidence>
<reference evidence="2" key="1">
    <citation type="submission" date="2021-01" db="EMBL/GenBank/DDBJ databases">
        <title>Phytophthora aleatoria, a newly-described species from Pinus radiata is distinct from Phytophthora cactorum isolates based on comparative genomics.</title>
        <authorList>
            <person name="Mcdougal R."/>
            <person name="Panda P."/>
            <person name="Williams N."/>
            <person name="Studholme D.J."/>
        </authorList>
    </citation>
    <scope>NUCLEOTIDE SEQUENCE</scope>
    <source>
        <strain evidence="2">NZFS 3830</strain>
    </source>
</reference>
<proteinExistence type="predicted"/>
<feature type="region of interest" description="Disordered" evidence="1">
    <location>
        <begin position="161"/>
        <end position="181"/>
    </location>
</feature>
<sequence>MGEAVVTLHHRLHHHRLPWARCHNPKHTTSFCKTKSEHLQDIRARGHRIFDGVVKPFTVGPVAQYKHTDADSLATFWKNMVVEMARPTEDGALAEPATPRQPDMVSTENSSSSHGRPATETTVLTLTAWSEISSRPAQAGPAAASGETTITVDGAYTIVRNKASKSGKIEPHRASGSVGQR</sequence>
<gene>
    <name evidence="2" type="ORF">JG687_00018194</name>
</gene>
<evidence type="ECO:0000256" key="1">
    <source>
        <dbReference type="SAM" id="MobiDB-lite"/>
    </source>
</evidence>